<gene>
    <name evidence="1" type="ORF">CRG98_007107</name>
</gene>
<sequence>MVDKRPINQRKMIEINIYPIDVYWFVENEVCSFDSNLAQGHMDGDRPDGIPIVWLDIPFQVSITDHSSSKSVMSKFRAASCYTQFCLVFQGFTWLIKITYFASLSWCWGSHGGFSPCHCKG</sequence>
<dbReference type="Proteomes" id="UP000233551">
    <property type="component" value="Unassembled WGS sequence"/>
</dbReference>
<dbReference type="AlphaFoldDB" id="A0A2I0KVK7"/>
<name>A0A2I0KVK7_PUNGR</name>
<reference evidence="1 2" key="1">
    <citation type="submission" date="2017-11" db="EMBL/GenBank/DDBJ databases">
        <title>De-novo sequencing of pomegranate (Punica granatum L.) genome.</title>
        <authorList>
            <person name="Akparov Z."/>
            <person name="Amiraslanov A."/>
            <person name="Hajiyeva S."/>
            <person name="Abbasov M."/>
            <person name="Kaur K."/>
            <person name="Hamwieh A."/>
            <person name="Solovyev V."/>
            <person name="Salamov A."/>
            <person name="Braich B."/>
            <person name="Kosarev P."/>
            <person name="Mahmoud A."/>
            <person name="Hajiyev E."/>
            <person name="Babayeva S."/>
            <person name="Izzatullayeva V."/>
            <person name="Mammadov A."/>
            <person name="Mammadov A."/>
            <person name="Sharifova S."/>
            <person name="Ojaghi J."/>
            <person name="Eynullazada K."/>
            <person name="Bayramov B."/>
            <person name="Abdulazimova A."/>
            <person name="Shahmuradov I."/>
        </authorList>
    </citation>
    <scope>NUCLEOTIDE SEQUENCE [LARGE SCALE GENOMIC DNA]</scope>
    <source>
        <strain evidence="2">cv. AG2017</strain>
        <tissue evidence="1">Leaf</tissue>
    </source>
</reference>
<organism evidence="1 2">
    <name type="scientific">Punica granatum</name>
    <name type="common">Pomegranate</name>
    <dbReference type="NCBI Taxonomy" id="22663"/>
    <lineage>
        <taxon>Eukaryota</taxon>
        <taxon>Viridiplantae</taxon>
        <taxon>Streptophyta</taxon>
        <taxon>Embryophyta</taxon>
        <taxon>Tracheophyta</taxon>
        <taxon>Spermatophyta</taxon>
        <taxon>Magnoliopsida</taxon>
        <taxon>eudicotyledons</taxon>
        <taxon>Gunneridae</taxon>
        <taxon>Pentapetalae</taxon>
        <taxon>rosids</taxon>
        <taxon>malvids</taxon>
        <taxon>Myrtales</taxon>
        <taxon>Lythraceae</taxon>
        <taxon>Punica</taxon>
    </lineage>
</organism>
<keyword evidence="2" id="KW-1185">Reference proteome</keyword>
<evidence type="ECO:0000313" key="1">
    <source>
        <dbReference type="EMBL" id="PKI72504.1"/>
    </source>
</evidence>
<comment type="caution">
    <text evidence="1">The sequence shown here is derived from an EMBL/GenBank/DDBJ whole genome shotgun (WGS) entry which is preliminary data.</text>
</comment>
<accession>A0A2I0KVK7</accession>
<dbReference type="EMBL" id="PGOL01000323">
    <property type="protein sequence ID" value="PKI72504.1"/>
    <property type="molecule type" value="Genomic_DNA"/>
</dbReference>
<protein>
    <submittedName>
        <fullName evidence="1">Uncharacterized protein</fullName>
    </submittedName>
</protein>
<proteinExistence type="predicted"/>
<evidence type="ECO:0000313" key="2">
    <source>
        <dbReference type="Proteomes" id="UP000233551"/>
    </source>
</evidence>